<dbReference type="AlphaFoldDB" id="A0A1G9ZGJ9"/>
<evidence type="ECO:0000313" key="5">
    <source>
        <dbReference type="Proteomes" id="UP000199182"/>
    </source>
</evidence>
<feature type="region of interest" description="Disordered" evidence="3">
    <location>
        <begin position="1"/>
        <end position="24"/>
    </location>
</feature>
<evidence type="ECO:0000256" key="1">
    <source>
        <dbReference type="ARBA" id="ARBA00010577"/>
    </source>
</evidence>
<keyword evidence="4" id="KW-0969">Cilium</keyword>
<evidence type="ECO:0000256" key="3">
    <source>
        <dbReference type="SAM" id="MobiDB-lite"/>
    </source>
</evidence>
<reference evidence="4 5" key="1">
    <citation type="submission" date="2016-10" db="EMBL/GenBank/DDBJ databases">
        <authorList>
            <person name="de Groot N.N."/>
        </authorList>
    </citation>
    <scope>NUCLEOTIDE SEQUENCE [LARGE SCALE GENOMIC DNA]</scope>
    <source>
        <strain evidence="4 5">CGMCC 1.5012</strain>
    </source>
</reference>
<gene>
    <name evidence="4" type="ORF">SAMN05192585_11351</name>
</gene>
<dbReference type="EMBL" id="FNID01000013">
    <property type="protein sequence ID" value="SDN20237.1"/>
    <property type="molecule type" value="Genomic_DNA"/>
</dbReference>
<dbReference type="OrthoDB" id="280334at2"/>
<accession>A0A1G9ZGJ9</accession>
<comment type="similarity">
    <text evidence="1">Belongs to the FlgD family.</text>
</comment>
<protein>
    <submittedName>
        <fullName evidence="4">Flagellar basal-body rod modification protein FlgD</fullName>
    </submittedName>
</protein>
<evidence type="ECO:0000256" key="2">
    <source>
        <dbReference type="ARBA" id="ARBA00022795"/>
    </source>
</evidence>
<proteinExistence type="inferred from homology"/>
<organism evidence="4 5">
    <name type="scientific">Acetanaerobacterium elongatum</name>
    <dbReference type="NCBI Taxonomy" id="258515"/>
    <lineage>
        <taxon>Bacteria</taxon>
        <taxon>Bacillati</taxon>
        <taxon>Bacillota</taxon>
        <taxon>Clostridia</taxon>
        <taxon>Eubacteriales</taxon>
        <taxon>Oscillospiraceae</taxon>
        <taxon>Acetanaerobacterium</taxon>
    </lineage>
</organism>
<keyword evidence="5" id="KW-1185">Reference proteome</keyword>
<dbReference type="RefSeq" id="WP_092639674.1">
    <property type="nucleotide sequence ID" value="NZ_FNID01000013.1"/>
</dbReference>
<dbReference type="Pfam" id="PF03963">
    <property type="entry name" value="FlgD"/>
    <property type="match status" value="1"/>
</dbReference>
<dbReference type="InterPro" id="IPR005648">
    <property type="entry name" value="FlgD"/>
</dbReference>
<feature type="compositionally biased region" description="Polar residues" evidence="3">
    <location>
        <begin position="9"/>
        <end position="22"/>
    </location>
</feature>
<dbReference type="GO" id="GO:0044781">
    <property type="term" value="P:bacterial-type flagellum organization"/>
    <property type="evidence" value="ECO:0007669"/>
    <property type="project" value="UniProtKB-KW"/>
</dbReference>
<keyword evidence="2" id="KW-1005">Bacterial flagellum biogenesis</keyword>
<keyword evidence="4" id="KW-0966">Cell projection</keyword>
<dbReference type="Proteomes" id="UP000199182">
    <property type="component" value="Unassembled WGS sequence"/>
</dbReference>
<sequence length="161" mass="17385">MAIGAVSGYGSQSSRATGTKKTYYTEDGHPYTVTDKNNGDMDIQDFFKLIAAQLSNQDFNNPTDNTEFMGQMAQFTALQIQQKVLSMANSTFASSLMGKTVIAATLDSNGQLVKTTGVVEGIKFTDDSFEFIVDNKTFKPENLMEIVPATSSNSSSGSESK</sequence>
<dbReference type="STRING" id="258515.SAMN05192585_11351"/>
<keyword evidence="4" id="KW-0282">Flagellum</keyword>
<name>A0A1G9ZGJ9_9FIRM</name>
<evidence type="ECO:0000313" key="4">
    <source>
        <dbReference type="EMBL" id="SDN20237.1"/>
    </source>
</evidence>